<dbReference type="PANTHER" id="PTHR30451:SF10">
    <property type="entry name" value="OUTER MEMBRANE USHER PROTEIN YFCU-RELATED"/>
    <property type="match status" value="1"/>
</dbReference>
<dbReference type="InterPro" id="IPR018030">
    <property type="entry name" value="Fimbrial_membr_usher_CS"/>
</dbReference>
<evidence type="ECO:0000256" key="6">
    <source>
        <dbReference type="ARBA" id="ARBA00022729"/>
    </source>
</evidence>
<dbReference type="AlphaFoldDB" id="A0AAI9I2K5"/>
<keyword evidence="9" id="KW-1029">Fimbrium biogenesis</keyword>
<keyword evidence="3 9" id="KW-0813">Transport</keyword>
<dbReference type="InterPro" id="IPR025949">
    <property type="entry name" value="PapC-like_C"/>
</dbReference>
<dbReference type="Gene3D" id="3.10.20.410">
    <property type="match status" value="1"/>
</dbReference>
<protein>
    <submittedName>
        <fullName evidence="12">Fimbria/pilus outer membrane usher protein</fullName>
    </submittedName>
</protein>
<keyword evidence="8 9" id="KW-0998">Cell outer membrane</keyword>
<comment type="similarity">
    <text evidence="2 9">Belongs to the fimbrial export usher family.</text>
</comment>
<keyword evidence="5 9" id="KW-0812">Transmembrane</keyword>
<evidence type="ECO:0000256" key="7">
    <source>
        <dbReference type="ARBA" id="ARBA00023136"/>
    </source>
</evidence>
<dbReference type="InterPro" id="IPR025885">
    <property type="entry name" value="PapC_N"/>
</dbReference>
<dbReference type="Gene3D" id="2.60.40.3110">
    <property type="match status" value="1"/>
</dbReference>
<dbReference type="InterPro" id="IPR037224">
    <property type="entry name" value="PapC_N_sf"/>
</dbReference>
<evidence type="ECO:0000259" key="11">
    <source>
        <dbReference type="Pfam" id="PF13954"/>
    </source>
</evidence>
<dbReference type="EMBL" id="AAZDVE040000032">
    <property type="protein sequence ID" value="EMP9434268.1"/>
    <property type="molecule type" value="Genomic_DNA"/>
</dbReference>
<evidence type="ECO:0000256" key="1">
    <source>
        <dbReference type="ARBA" id="ARBA00004571"/>
    </source>
</evidence>
<gene>
    <name evidence="12" type="ORF">JRA39_003367</name>
</gene>
<evidence type="ECO:0000313" key="12">
    <source>
        <dbReference type="EMBL" id="EMP9434268.1"/>
    </source>
</evidence>
<dbReference type="Gene3D" id="2.60.40.2070">
    <property type="match status" value="1"/>
</dbReference>
<feature type="domain" description="PapC-like C-terminal" evidence="10">
    <location>
        <begin position="755"/>
        <end position="812"/>
    </location>
</feature>
<keyword evidence="4" id="KW-1134">Transmembrane beta strand</keyword>
<feature type="domain" description="PapC N-terminal" evidence="11">
    <location>
        <begin position="30"/>
        <end position="174"/>
    </location>
</feature>
<proteinExistence type="inferred from homology"/>
<dbReference type="PROSITE" id="PS01151">
    <property type="entry name" value="FIMBRIAL_USHER"/>
    <property type="match status" value="1"/>
</dbReference>
<dbReference type="InterPro" id="IPR043142">
    <property type="entry name" value="PapC-like_C_sf"/>
</dbReference>
<dbReference type="Gene3D" id="2.60.40.2610">
    <property type="entry name" value="Outer membrane usher protein FimD, plug domain"/>
    <property type="match status" value="1"/>
</dbReference>
<comment type="subcellular location">
    <subcellularLocation>
        <location evidence="1 9">Cell outer membrane</location>
        <topology evidence="1 9">Multi-pass membrane protein</topology>
    </subcellularLocation>
</comment>
<dbReference type="Pfam" id="PF00577">
    <property type="entry name" value="Usher"/>
    <property type="match status" value="1"/>
</dbReference>
<evidence type="ECO:0000259" key="10">
    <source>
        <dbReference type="Pfam" id="PF13953"/>
    </source>
</evidence>
<dbReference type="Pfam" id="PF13953">
    <property type="entry name" value="PapC_C"/>
    <property type="match status" value="1"/>
</dbReference>
<evidence type="ECO:0000256" key="3">
    <source>
        <dbReference type="ARBA" id="ARBA00022448"/>
    </source>
</evidence>
<dbReference type="GO" id="GO:0009279">
    <property type="term" value="C:cell outer membrane"/>
    <property type="evidence" value="ECO:0007669"/>
    <property type="project" value="UniProtKB-SubCell"/>
</dbReference>
<dbReference type="InterPro" id="IPR042186">
    <property type="entry name" value="FimD_plug_dom"/>
</dbReference>
<sequence length="830" mass="92547">MKSMRLNVITKIMLLMLIPTIVWSEEAIDFNTDFLDGEGTENIDFSKFSHANYVPPGDYSLDFEVNNTKIIAEQPVIFFNPNYDKKVSLACITPEIYPLLGLKEEWENKIQWLKDGQCLDIRSIPEMSFQGDLAKNTLKIKIPQAYMEYQDASWDPPTRWDDGILGAFLDYNATGRLVKEQKGNGKGTQTGITATGTMGANIGPWRFRADWQSQNGELNKRSQSWAWNQLYAYRAIRSLSARLTLGEQYLSSTLFDSFRYLGVSLETDESMFPPRLQGYAPEIAGVAKTNATVIVKQDGRIIYQTEVSPGPFRIQDVNSFGGGTMDVTIQEQDGSVTSYKVETSKLGTLTRPGQLIYQFVLGKPTKDEHNTQGPEFSLGSLSWGATNNTTIYGGLLASSEYQNVAIGFGRDFAPFGVLSGNINISRAQMGNIDNNRTLSGNSYNITYSKQFDEINSQITFAGYRFSERNYMSMPQFIDRRYNGDTIDSGKELYTIIFGTALPDYNTNLYLNYSHQTYWNRPSSNQYNMTVSNYFDIGKMKNVSLSLTAYRTKSRETTDDGVYVNLNIPLENNDSSISYSGSYSRGTHSNNVNYFSRIDNRQSYNISAGTWDKDKLTTSGMYTYEGDATQLNASGTYIQDEQSALSMQIKGGMTITPEGGALHRNNSVSGGSRILIDTNGIEGVPIHNSVTPVRTNKYGKAVITSVMDYNRNNLKIDLDKLPDNAEAVQSTQYATLTEGAIGYRKFNVIEGQKILATITLADNSYPPFGASVTNKSNKEVGIVSDKGFVYLAGINPLESLDVLWGDDTRCHIQLPEKIDGTMANVMLLPCK</sequence>
<dbReference type="Pfam" id="PF13954">
    <property type="entry name" value="PapC_N"/>
    <property type="match status" value="1"/>
</dbReference>
<dbReference type="PANTHER" id="PTHR30451">
    <property type="entry name" value="OUTER MEMBRANE USHER PROTEIN"/>
    <property type="match status" value="1"/>
</dbReference>
<dbReference type="GO" id="GO:0015473">
    <property type="term" value="F:fimbrial usher porin activity"/>
    <property type="evidence" value="ECO:0007669"/>
    <property type="project" value="InterPro"/>
</dbReference>
<comment type="caution">
    <text evidence="12">The sequence shown here is derived from an EMBL/GenBank/DDBJ whole genome shotgun (WGS) entry which is preliminary data.</text>
</comment>
<accession>A0AAI9I2K5</accession>
<dbReference type="InterPro" id="IPR000015">
    <property type="entry name" value="Fimb_usher"/>
</dbReference>
<keyword evidence="7 9" id="KW-0472">Membrane</keyword>
<evidence type="ECO:0000256" key="2">
    <source>
        <dbReference type="ARBA" id="ARBA00008064"/>
    </source>
</evidence>
<organism evidence="12">
    <name type="scientific">Providencia stuartii</name>
    <dbReference type="NCBI Taxonomy" id="588"/>
    <lineage>
        <taxon>Bacteria</taxon>
        <taxon>Pseudomonadati</taxon>
        <taxon>Pseudomonadota</taxon>
        <taxon>Gammaproteobacteria</taxon>
        <taxon>Enterobacterales</taxon>
        <taxon>Morganellaceae</taxon>
        <taxon>Providencia</taxon>
    </lineage>
</organism>
<reference evidence="12" key="1">
    <citation type="submission" date="2024-02" db="EMBL/GenBank/DDBJ databases">
        <authorList>
            <consortium name="Clinical and Environmental Microbiology Branch: Whole genome sequencing antimicrobial resistance pathogens in the healthcare setting"/>
        </authorList>
    </citation>
    <scope>NUCLEOTIDE SEQUENCE</scope>
    <source>
        <strain evidence="12">2020GO-00142</strain>
    </source>
</reference>
<keyword evidence="6" id="KW-0732">Signal</keyword>
<evidence type="ECO:0000256" key="5">
    <source>
        <dbReference type="ARBA" id="ARBA00022692"/>
    </source>
</evidence>
<name>A0AAI9I2K5_PROST</name>
<evidence type="ECO:0000256" key="4">
    <source>
        <dbReference type="ARBA" id="ARBA00022452"/>
    </source>
</evidence>
<evidence type="ECO:0000256" key="9">
    <source>
        <dbReference type="RuleBase" id="RU003884"/>
    </source>
</evidence>
<dbReference type="GO" id="GO:0009297">
    <property type="term" value="P:pilus assembly"/>
    <property type="evidence" value="ECO:0007669"/>
    <property type="project" value="InterPro"/>
</dbReference>
<dbReference type="SUPFAM" id="SSF141729">
    <property type="entry name" value="FimD N-terminal domain-like"/>
    <property type="match status" value="1"/>
</dbReference>
<evidence type="ECO:0000256" key="8">
    <source>
        <dbReference type="ARBA" id="ARBA00023237"/>
    </source>
</evidence>